<feature type="region of interest" description="Disordered" evidence="2">
    <location>
        <begin position="1"/>
        <end position="106"/>
    </location>
</feature>
<name>A0AAJ0DIT7_9PEZI</name>
<dbReference type="GO" id="GO:0003676">
    <property type="term" value="F:nucleic acid binding"/>
    <property type="evidence" value="ECO:0007669"/>
    <property type="project" value="InterPro"/>
</dbReference>
<feature type="domain" description="CCHC-type" evidence="3">
    <location>
        <begin position="263"/>
        <end position="278"/>
    </location>
</feature>
<keyword evidence="1" id="KW-0863">Zinc-finger</keyword>
<comment type="caution">
    <text evidence="4">The sequence shown here is derived from an EMBL/GenBank/DDBJ whole genome shotgun (WGS) entry which is preliminary data.</text>
</comment>
<dbReference type="SMART" id="SM00343">
    <property type="entry name" value="ZnF_C2HC"/>
    <property type="match status" value="1"/>
</dbReference>
<dbReference type="InterPro" id="IPR001878">
    <property type="entry name" value="Znf_CCHC"/>
</dbReference>
<dbReference type="InterPro" id="IPR036875">
    <property type="entry name" value="Znf_CCHC_sf"/>
</dbReference>
<keyword evidence="1" id="KW-0479">Metal-binding</keyword>
<proteinExistence type="predicted"/>
<accession>A0AAJ0DIT7</accession>
<keyword evidence="1" id="KW-0862">Zinc</keyword>
<feature type="compositionally biased region" description="Basic and acidic residues" evidence="2">
    <location>
        <begin position="63"/>
        <end position="90"/>
    </location>
</feature>
<keyword evidence="5" id="KW-1185">Reference proteome</keyword>
<dbReference type="SUPFAM" id="SSF57756">
    <property type="entry name" value="Retrovirus zinc finger-like domains"/>
    <property type="match status" value="1"/>
</dbReference>
<dbReference type="PROSITE" id="PS50158">
    <property type="entry name" value="ZF_CCHC"/>
    <property type="match status" value="1"/>
</dbReference>
<dbReference type="GO" id="GO:0008270">
    <property type="term" value="F:zinc ion binding"/>
    <property type="evidence" value="ECO:0007669"/>
    <property type="project" value="UniProtKB-KW"/>
</dbReference>
<reference evidence="4" key="1">
    <citation type="submission" date="2023-04" db="EMBL/GenBank/DDBJ databases">
        <title>Black Yeasts Isolated from many extreme environments.</title>
        <authorList>
            <person name="Coleine C."/>
            <person name="Stajich J.E."/>
            <person name="Selbmann L."/>
        </authorList>
    </citation>
    <scope>NUCLEOTIDE SEQUENCE</scope>
    <source>
        <strain evidence="4">CCFEE 5312</strain>
    </source>
</reference>
<evidence type="ECO:0000256" key="1">
    <source>
        <dbReference type="PROSITE-ProRule" id="PRU00047"/>
    </source>
</evidence>
<dbReference type="Pfam" id="PF00098">
    <property type="entry name" value="zf-CCHC"/>
    <property type="match status" value="1"/>
</dbReference>
<dbReference type="AlphaFoldDB" id="A0AAJ0DIT7"/>
<feature type="compositionally biased region" description="Basic and acidic residues" evidence="2">
    <location>
        <begin position="195"/>
        <end position="206"/>
    </location>
</feature>
<sequence>MAQPNQPGKEMSSRLLTMKFMQRTAPSPSSSPRTPQEPASKRQRMSNGSHLSTPASTPNSEAQRLEDALASEERKRVEAIEREGAGRGETKWYLSFQKPPVAQSESPLRIVSAGYSALDVVGKARSSEDDDEEAVRPQIQGRRSFGNYKSKAVKQQNPNDAESSSGSDPEDEEDRDEDEDDEDDASGAQAMIAQSRREAGEKARAERKAKRKADQADADQMAGERRKKHVKLNNHPGRISSGGGKPGGGGAARDGGGNANQSCFKCGEKGHMKRDCPR</sequence>
<evidence type="ECO:0000313" key="4">
    <source>
        <dbReference type="EMBL" id="KAK3051020.1"/>
    </source>
</evidence>
<dbReference type="Pfam" id="PF10175">
    <property type="entry name" value="MPP6"/>
    <property type="match status" value="1"/>
</dbReference>
<dbReference type="Gene3D" id="4.10.60.10">
    <property type="entry name" value="Zinc finger, CCHC-type"/>
    <property type="match status" value="1"/>
</dbReference>
<evidence type="ECO:0000256" key="2">
    <source>
        <dbReference type="SAM" id="MobiDB-lite"/>
    </source>
</evidence>
<protein>
    <recommendedName>
        <fullName evidence="3">CCHC-type domain-containing protein</fullName>
    </recommendedName>
</protein>
<dbReference type="EMBL" id="JAWDJX010000028">
    <property type="protein sequence ID" value="KAK3051020.1"/>
    <property type="molecule type" value="Genomic_DNA"/>
</dbReference>
<organism evidence="4 5">
    <name type="scientific">Extremus antarcticus</name>
    <dbReference type="NCBI Taxonomy" id="702011"/>
    <lineage>
        <taxon>Eukaryota</taxon>
        <taxon>Fungi</taxon>
        <taxon>Dikarya</taxon>
        <taxon>Ascomycota</taxon>
        <taxon>Pezizomycotina</taxon>
        <taxon>Dothideomycetes</taxon>
        <taxon>Dothideomycetidae</taxon>
        <taxon>Mycosphaerellales</taxon>
        <taxon>Extremaceae</taxon>
        <taxon>Extremus</taxon>
    </lineage>
</organism>
<feature type="compositionally biased region" description="Basic and acidic residues" evidence="2">
    <location>
        <begin position="266"/>
        <end position="278"/>
    </location>
</feature>
<dbReference type="Proteomes" id="UP001271007">
    <property type="component" value="Unassembled WGS sequence"/>
</dbReference>
<feature type="compositionally biased region" description="Gly residues" evidence="2">
    <location>
        <begin position="240"/>
        <end position="258"/>
    </location>
</feature>
<gene>
    <name evidence="4" type="ORF">LTR09_007769</name>
</gene>
<feature type="region of interest" description="Disordered" evidence="2">
    <location>
        <begin position="122"/>
        <end position="278"/>
    </location>
</feature>
<evidence type="ECO:0000259" key="3">
    <source>
        <dbReference type="PROSITE" id="PS50158"/>
    </source>
</evidence>
<feature type="compositionally biased region" description="Acidic residues" evidence="2">
    <location>
        <begin position="168"/>
        <end position="185"/>
    </location>
</feature>
<evidence type="ECO:0000313" key="5">
    <source>
        <dbReference type="Proteomes" id="UP001271007"/>
    </source>
</evidence>
<feature type="compositionally biased region" description="Polar residues" evidence="2">
    <location>
        <begin position="45"/>
        <end position="62"/>
    </location>
</feature>